<reference evidence="1 2" key="1">
    <citation type="submission" date="2020-06" db="EMBL/GenBank/DDBJ databases">
        <authorList>
            <person name="Li R."/>
            <person name="Bekaert M."/>
        </authorList>
    </citation>
    <scope>NUCLEOTIDE SEQUENCE [LARGE SCALE GENOMIC DNA]</scope>
    <source>
        <strain evidence="2">wild</strain>
    </source>
</reference>
<name>A0A6J8C404_MYTCO</name>
<accession>A0A6J8C404</accession>
<gene>
    <name evidence="1" type="ORF">MCOR_24950</name>
</gene>
<keyword evidence="2" id="KW-1185">Reference proteome</keyword>
<sequence>MQLNGLFGMNVVEAIFLRSVPRTSVDVVINRVGAVTLRGHIVIEGNYLNAVISTGAEVTVLSQEKILKILKNKRPQMDADWIDFKADVDNITNLGDNPFVSKICAVTRSQNSKLIDSNWLDGYTSKELENFAREDNDLWPIHKWQDNNCKPNRDEIAS</sequence>
<protein>
    <recommendedName>
        <fullName evidence="3">Peptidase A2 domain-containing protein</fullName>
    </recommendedName>
</protein>
<dbReference type="EMBL" id="CACVKT020004375">
    <property type="protein sequence ID" value="CAC5389814.1"/>
    <property type="molecule type" value="Genomic_DNA"/>
</dbReference>
<dbReference type="Proteomes" id="UP000507470">
    <property type="component" value="Unassembled WGS sequence"/>
</dbReference>
<evidence type="ECO:0000313" key="2">
    <source>
        <dbReference type="Proteomes" id="UP000507470"/>
    </source>
</evidence>
<evidence type="ECO:0000313" key="1">
    <source>
        <dbReference type="EMBL" id="CAC5389814.1"/>
    </source>
</evidence>
<organism evidence="1 2">
    <name type="scientific">Mytilus coruscus</name>
    <name type="common">Sea mussel</name>
    <dbReference type="NCBI Taxonomy" id="42192"/>
    <lineage>
        <taxon>Eukaryota</taxon>
        <taxon>Metazoa</taxon>
        <taxon>Spiralia</taxon>
        <taxon>Lophotrochozoa</taxon>
        <taxon>Mollusca</taxon>
        <taxon>Bivalvia</taxon>
        <taxon>Autobranchia</taxon>
        <taxon>Pteriomorphia</taxon>
        <taxon>Mytilida</taxon>
        <taxon>Mytiloidea</taxon>
        <taxon>Mytilidae</taxon>
        <taxon>Mytilinae</taxon>
        <taxon>Mytilus</taxon>
    </lineage>
</organism>
<dbReference type="AlphaFoldDB" id="A0A6J8C404"/>
<dbReference type="OrthoDB" id="5535068at2759"/>
<proteinExistence type="predicted"/>
<evidence type="ECO:0008006" key="3">
    <source>
        <dbReference type="Google" id="ProtNLM"/>
    </source>
</evidence>